<comment type="caution">
    <text evidence="2">The sequence shown here is derived from an EMBL/GenBank/DDBJ whole genome shotgun (WGS) entry which is preliminary data.</text>
</comment>
<sequence>MHIADLLGEPEPVEAESLPSGTTTESCDLTGIANDALIAISDPMTNDDIIVINNLMANGDLITNGDLMANADFTTNGDLKTSIDPPAAKETETLRLPRLCEVVMNADDDCTNSLESLSQDPNNALAIQLSNDDRAGLIFWYCNWETNLSRAIANYELLVLYGPHASLMPLRMESMYGTDVPNFPRTLRHFENMSEFETDRILEHLDIRYPKNARVRPLSEKKELLHHKWIRYPVGIARIAQNPQTYQSL</sequence>
<dbReference type="EMBL" id="JAULSW010000005">
    <property type="protein sequence ID" value="KAK3381079.1"/>
    <property type="molecule type" value="Genomic_DNA"/>
</dbReference>
<protein>
    <submittedName>
        <fullName evidence="2">Uncharacterized protein</fullName>
    </submittedName>
</protein>
<reference evidence="2" key="1">
    <citation type="journal article" date="2023" name="Mol. Phylogenet. Evol.">
        <title>Genome-scale phylogeny and comparative genomics of the fungal order Sordariales.</title>
        <authorList>
            <person name="Hensen N."/>
            <person name="Bonometti L."/>
            <person name="Westerberg I."/>
            <person name="Brannstrom I.O."/>
            <person name="Guillou S."/>
            <person name="Cros-Aarteil S."/>
            <person name="Calhoun S."/>
            <person name="Haridas S."/>
            <person name="Kuo A."/>
            <person name="Mondo S."/>
            <person name="Pangilinan J."/>
            <person name="Riley R."/>
            <person name="LaButti K."/>
            <person name="Andreopoulos B."/>
            <person name="Lipzen A."/>
            <person name="Chen C."/>
            <person name="Yan M."/>
            <person name="Daum C."/>
            <person name="Ng V."/>
            <person name="Clum A."/>
            <person name="Steindorff A."/>
            <person name="Ohm R.A."/>
            <person name="Martin F."/>
            <person name="Silar P."/>
            <person name="Natvig D.O."/>
            <person name="Lalanne C."/>
            <person name="Gautier V."/>
            <person name="Ament-Velasquez S.L."/>
            <person name="Kruys A."/>
            <person name="Hutchinson M.I."/>
            <person name="Powell A.J."/>
            <person name="Barry K."/>
            <person name="Miller A.N."/>
            <person name="Grigoriev I.V."/>
            <person name="Debuchy R."/>
            <person name="Gladieux P."/>
            <person name="Hiltunen Thoren M."/>
            <person name="Johannesson H."/>
        </authorList>
    </citation>
    <scope>NUCLEOTIDE SEQUENCE</scope>
    <source>
        <strain evidence="2">CBS 232.78</strain>
    </source>
</reference>
<feature type="region of interest" description="Disordered" evidence="1">
    <location>
        <begin position="1"/>
        <end position="26"/>
    </location>
</feature>
<evidence type="ECO:0000256" key="1">
    <source>
        <dbReference type="SAM" id="MobiDB-lite"/>
    </source>
</evidence>
<reference evidence="2" key="2">
    <citation type="submission" date="2023-06" db="EMBL/GenBank/DDBJ databases">
        <authorList>
            <consortium name="Lawrence Berkeley National Laboratory"/>
            <person name="Haridas S."/>
            <person name="Hensen N."/>
            <person name="Bonometti L."/>
            <person name="Westerberg I."/>
            <person name="Brannstrom I.O."/>
            <person name="Guillou S."/>
            <person name="Cros-Aarteil S."/>
            <person name="Calhoun S."/>
            <person name="Kuo A."/>
            <person name="Mondo S."/>
            <person name="Pangilinan J."/>
            <person name="Riley R."/>
            <person name="LaButti K."/>
            <person name="Andreopoulos B."/>
            <person name="Lipzen A."/>
            <person name="Chen C."/>
            <person name="Yanf M."/>
            <person name="Daum C."/>
            <person name="Ng V."/>
            <person name="Clum A."/>
            <person name="Steindorff A."/>
            <person name="Ohm R."/>
            <person name="Martin F."/>
            <person name="Silar P."/>
            <person name="Natvig D."/>
            <person name="Lalanne C."/>
            <person name="Gautier V."/>
            <person name="Ament-velasquez S.L."/>
            <person name="Kruys A."/>
            <person name="Hutchinson M.I."/>
            <person name="Powell A.J."/>
            <person name="Barry K."/>
            <person name="Miller A.N."/>
            <person name="Grigoriev I.V."/>
            <person name="Debuchy R."/>
            <person name="Gladieux P."/>
            <person name="Thoren M.H."/>
            <person name="Johannesson H."/>
        </authorList>
    </citation>
    <scope>NUCLEOTIDE SEQUENCE</scope>
    <source>
        <strain evidence="2">CBS 232.78</strain>
    </source>
</reference>
<accession>A0AAE0NGJ8</accession>
<keyword evidence="3" id="KW-1185">Reference proteome</keyword>
<proteinExistence type="predicted"/>
<dbReference type="Proteomes" id="UP001285441">
    <property type="component" value="Unassembled WGS sequence"/>
</dbReference>
<evidence type="ECO:0000313" key="3">
    <source>
        <dbReference type="Proteomes" id="UP001285441"/>
    </source>
</evidence>
<gene>
    <name evidence="2" type="ORF">B0H63DRAFT_450450</name>
</gene>
<organism evidence="2 3">
    <name type="scientific">Podospora didyma</name>
    <dbReference type="NCBI Taxonomy" id="330526"/>
    <lineage>
        <taxon>Eukaryota</taxon>
        <taxon>Fungi</taxon>
        <taxon>Dikarya</taxon>
        <taxon>Ascomycota</taxon>
        <taxon>Pezizomycotina</taxon>
        <taxon>Sordariomycetes</taxon>
        <taxon>Sordariomycetidae</taxon>
        <taxon>Sordariales</taxon>
        <taxon>Podosporaceae</taxon>
        <taxon>Podospora</taxon>
    </lineage>
</organism>
<evidence type="ECO:0000313" key="2">
    <source>
        <dbReference type="EMBL" id="KAK3381079.1"/>
    </source>
</evidence>
<name>A0AAE0NGJ8_9PEZI</name>
<dbReference type="AlphaFoldDB" id="A0AAE0NGJ8"/>